<keyword evidence="1" id="KW-0472">Membrane</keyword>
<evidence type="ECO:0000313" key="6">
    <source>
        <dbReference type="Proteomes" id="UP000501747"/>
    </source>
</evidence>
<name>A0A6G8ARD6_9ENTE</name>
<keyword evidence="1" id="KW-1133">Transmembrane helix</keyword>
<organism evidence="5 6">
    <name type="scientific">Vagococcus hydrophili</name>
    <dbReference type="NCBI Taxonomy" id="2714947"/>
    <lineage>
        <taxon>Bacteria</taxon>
        <taxon>Bacillati</taxon>
        <taxon>Bacillota</taxon>
        <taxon>Bacilli</taxon>
        <taxon>Lactobacillales</taxon>
        <taxon>Enterococcaceae</taxon>
        <taxon>Vagococcus</taxon>
    </lineage>
</organism>
<keyword evidence="6" id="KW-1185">Reference proteome</keyword>
<reference evidence="5 6" key="1">
    <citation type="submission" date="2020-03" db="EMBL/GenBank/DDBJ databases">
        <title>Vagococcus sp. nov., isolated from beetles.</title>
        <authorList>
            <person name="Hyun D.-W."/>
            <person name="Bae J.-W."/>
        </authorList>
    </citation>
    <scope>NUCLEOTIDE SEQUENCE [LARGE SCALE GENOMIC DNA]</scope>
    <source>
        <strain evidence="5 6">HDW17B</strain>
    </source>
</reference>
<protein>
    <submittedName>
        <fullName evidence="5">DUF916 and DUF3324 domain-containing protein</fullName>
    </submittedName>
</protein>
<dbReference type="AlphaFoldDB" id="A0A6G8ARD6"/>
<evidence type="ECO:0000259" key="4">
    <source>
        <dbReference type="Pfam" id="PF11797"/>
    </source>
</evidence>
<feature type="chain" id="PRO_5026242407" evidence="2">
    <location>
        <begin position="30"/>
        <end position="358"/>
    </location>
</feature>
<feature type="signal peptide" evidence="2">
    <location>
        <begin position="1"/>
        <end position="29"/>
    </location>
</feature>
<feature type="domain" description="WxL Interacting Protein peptidoglycan binding" evidence="3">
    <location>
        <begin position="38"/>
        <end position="155"/>
    </location>
</feature>
<dbReference type="KEGG" id="vhy:G7082_02610"/>
<gene>
    <name evidence="5" type="ORF">G7082_02610</name>
</gene>
<feature type="transmembrane region" description="Helical" evidence="1">
    <location>
        <begin position="317"/>
        <end position="340"/>
    </location>
</feature>
<evidence type="ECO:0000256" key="2">
    <source>
        <dbReference type="SAM" id="SignalP"/>
    </source>
</evidence>
<dbReference type="InterPro" id="IPR021759">
    <property type="entry name" value="WxLIP_HBD"/>
</dbReference>
<evidence type="ECO:0000259" key="3">
    <source>
        <dbReference type="Pfam" id="PF06030"/>
    </source>
</evidence>
<sequence>MKTNNKKIRIILVMILWLCSVVGFNQVQADETHNENSFKYKVIFPDNQMEENIGYYHLKMKPDQEQIVQIEMTNPGTKKTAVGISLNGTKTNANGVIEYGDTSIKNDTSVKFDFTDIVSAPKKVELNPGETKTLEIKIKMPKTSFNGVVTGGVQMIQEGQNKVENKGGSMVLNEYAYVVGMVLQESDEKVTPKLKLNSVKAGQSNYKNMVYVNYSNIEAAYVDNMTTEVQITKKGSDAVIYERKQAKMRMAPNSFISFPVGMNGEKMEPGDYTATILVTADNGIKEKWTKDFKISKDEADKFNERDVGLEQNKGINWLFIGLIVVGFFAVVLIVVMIMTISRKNKQKKAKKKGSKRRK</sequence>
<dbReference type="Pfam" id="PF11797">
    <property type="entry name" value="WxLIP_HBD"/>
    <property type="match status" value="1"/>
</dbReference>
<dbReference type="EMBL" id="CP049887">
    <property type="protein sequence ID" value="QIL47502.1"/>
    <property type="molecule type" value="Genomic_DNA"/>
</dbReference>
<keyword evidence="1" id="KW-0812">Transmembrane</keyword>
<dbReference type="Proteomes" id="UP000501747">
    <property type="component" value="Chromosome"/>
</dbReference>
<dbReference type="RefSeq" id="WP_166033636.1">
    <property type="nucleotide sequence ID" value="NZ_CP049887.1"/>
</dbReference>
<dbReference type="InterPro" id="IPR010317">
    <property type="entry name" value="WxLIP_PGBD"/>
</dbReference>
<evidence type="ECO:0000256" key="1">
    <source>
        <dbReference type="SAM" id="Phobius"/>
    </source>
</evidence>
<evidence type="ECO:0000313" key="5">
    <source>
        <dbReference type="EMBL" id="QIL47502.1"/>
    </source>
</evidence>
<proteinExistence type="predicted"/>
<dbReference type="Pfam" id="PF06030">
    <property type="entry name" value="WxLIP_PGBD"/>
    <property type="match status" value="1"/>
</dbReference>
<keyword evidence="2" id="KW-0732">Signal</keyword>
<feature type="domain" description="WxL Interacting Protein host binding" evidence="4">
    <location>
        <begin position="168"/>
        <end position="304"/>
    </location>
</feature>
<accession>A0A6G8ARD6</accession>